<accession>A0A7J6HI41</accession>
<keyword evidence="1" id="KW-0175">Coiled coil</keyword>
<sequence>MTNLSTIETVLKSSKKTKETKEKERDLRETVTDLEKTLKKSVVLAKDLDTQDELTEELATIHSLIPGKVQEHAAVLRAEVATVCDLLMTEVECLRGLNKELQDKNEEIERRHRDELEAFTAWLDKSSGGATAAQKGKSKVPFDKANVKCFICDGPHWAWECPKKKALTAMIAANEVVLENEKK</sequence>
<proteinExistence type="predicted"/>
<dbReference type="AlphaFoldDB" id="A0A7J6HI41"/>
<reference evidence="2 3" key="1">
    <citation type="journal article" date="2020" name="bioRxiv">
        <title>Sequence and annotation of 42 cannabis genomes reveals extensive copy number variation in cannabinoid synthesis and pathogen resistance genes.</title>
        <authorList>
            <person name="Mckernan K.J."/>
            <person name="Helbert Y."/>
            <person name="Kane L.T."/>
            <person name="Ebling H."/>
            <person name="Zhang L."/>
            <person name="Liu B."/>
            <person name="Eaton Z."/>
            <person name="Mclaughlin S."/>
            <person name="Kingan S."/>
            <person name="Baybayan P."/>
            <person name="Concepcion G."/>
            <person name="Jordan M."/>
            <person name="Riva A."/>
            <person name="Barbazuk W."/>
            <person name="Harkins T."/>
        </authorList>
    </citation>
    <scope>NUCLEOTIDE SEQUENCE [LARGE SCALE GENOMIC DNA]</scope>
    <source>
        <strain evidence="3">cv. Jamaican Lion 4</strain>
        <tissue evidence="2">Leaf</tissue>
    </source>
</reference>
<protein>
    <submittedName>
        <fullName evidence="2">Uncharacterized protein</fullName>
    </submittedName>
</protein>
<comment type="caution">
    <text evidence="2">The sequence shown here is derived from an EMBL/GenBank/DDBJ whole genome shotgun (WGS) entry which is preliminary data.</text>
</comment>
<dbReference type="SUPFAM" id="SSF57756">
    <property type="entry name" value="Retrovirus zinc finger-like domains"/>
    <property type="match status" value="1"/>
</dbReference>
<name>A0A7J6HI41_CANSA</name>
<organism evidence="2 3">
    <name type="scientific">Cannabis sativa</name>
    <name type="common">Hemp</name>
    <name type="synonym">Marijuana</name>
    <dbReference type="NCBI Taxonomy" id="3483"/>
    <lineage>
        <taxon>Eukaryota</taxon>
        <taxon>Viridiplantae</taxon>
        <taxon>Streptophyta</taxon>
        <taxon>Embryophyta</taxon>
        <taxon>Tracheophyta</taxon>
        <taxon>Spermatophyta</taxon>
        <taxon>Magnoliopsida</taxon>
        <taxon>eudicotyledons</taxon>
        <taxon>Gunneridae</taxon>
        <taxon>Pentapetalae</taxon>
        <taxon>rosids</taxon>
        <taxon>fabids</taxon>
        <taxon>Rosales</taxon>
        <taxon>Cannabaceae</taxon>
        <taxon>Cannabis</taxon>
    </lineage>
</organism>
<evidence type="ECO:0000313" key="3">
    <source>
        <dbReference type="Proteomes" id="UP000525078"/>
    </source>
</evidence>
<dbReference type="GO" id="GO:0008270">
    <property type="term" value="F:zinc ion binding"/>
    <property type="evidence" value="ECO:0007669"/>
    <property type="project" value="InterPro"/>
</dbReference>
<dbReference type="Proteomes" id="UP000525078">
    <property type="component" value="Unassembled WGS sequence"/>
</dbReference>
<evidence type="ECO:0000313" key="2">
    <source>
        <dbReference type="EMBL" id="KAF4394705.1"/>
    </source>
</evidence>
<dbReference type="EMBL" id="JAATIP010000009">
    <property type="protein sequence ID" value="KAF4394705.1"/>
    <property type="molecule type" value="Genomic_DNA"/>
</dbReference>
<feature type="coiled-coil region" evidence="1">
    <location>
        <begin position="91"/>
        <end position="118"/>
    </location>
</feature>
<evidence type="ECO:0000256" key="1">
    <source>
        <dbReference type="SAM" id="Coils"/>
    </source>
</evidence>
<dbReference type="InterPro" id="IPR036875">
    <property type="entry name" value="Znf_CCHC_sf"/>
</dbReference>
<gene>
    <name evidence="2" type="ORF">F8388_015611</name>
</gene>
<dbReference type="GO" id="GO:0003676">
    <property type="term" value="F:nucleic acid binding"/>
    <property type="evidence" value="ECO:0007669"/>
    <property type="project" value="InterPro"/>
</dbReference>